<dbReference type="STRING" id="47855.GA0070606_5508"/>
<proteinExistence type="inferred from homology"/>
<sequence>MRPPVVAEYTLSSTEAEHIQSLAESLDVGSVDDERFLTRAAVWAGELPRNLRAFLEDFRATEGSPACRVAGLPVDSERMGPTPVVAGRRRSKAASEIRAELVAVLLSSCLGDVFGWRLQHDGLLIHDLAPRPEHEDTGLGTGSRQHINWHTEDSFHPCRADYVGLLCVRNPAQVPTTIGFLDISLLSDADRRMLAEPVFTFKPDPSYFVSDAEPFPGPDRGSILYGDSADPYLRFDQDYIDLPADVAGVEDAVACLRRAIEVNLIHLSLRSGDFLFLDNRRAVHGRASFQATYVGTERWVKRVNITSDLKRSRHLRGSASDRVIRV</sequence>
<keyword evidence="9" id="KW-1185">Reference proteome</keyword>
<feature type="binding site" evidence="6">
    <location>
        <position position="284"/>
    </location>
    <ligand>
        <name>Fe cation</name>
        <dbReference type="ChEBI" id="CHEBI:24875"/>
    </ligand>
</feature>
<name>A0A1C6VX16_9ACTN</name>
<evidence type="ECO:0000256" key="4">
    <source>
        <dbReference type="ARBA" id="ARBA00023004"/>
    </source>
</evidence>
<keyword evidence="2 6" id="KW-0479">Metal-binding</keyword>
<feature type="binding site" evidence="5">
    <location>
        <position position="302"/>
    </location>
    <ligand>
        <name>2-oxoglutarate</name>
        <dbReference type="ChEBI" id="CHEBI:16810"/>
    </ligand>
</feature>
<protein>
    <submittedName>
        <fullName evidence="8">Arginine beta-hydroxylase, Fe(II)/alpha-ketoglutarate-dependent</fullName>
    </submittedName>
</protein>
<keyword evidence="3" id="KW-0560">Oxidoreductase</keyword>
<comment type="similarity">
    <text evidence="1">Belongs to the clavaminate synthase family.</text>
</comment>
<dbReference type="Gene3D" id="3.60.130.10">
    <property type="entry name" value="Clavaminate synthase-like"/>
    <property type="match status" value="1"/>
</dbReference>
<evidence type="ECO:0000256" key="5">
    <source>
        <dbReference type="PIRSR" id="PIRSR019543-1"/>
    </source>
</evidence>
<dbReference type="InterPro" id="IPR014503">
    <property type="entry name" value="Clavaminate_syn-like"/>
</dbReference>
<dbReference type="Proteomes" id="UP000199001">
    <property type="component" value="Unassembled WGS sequence"/>
</dbReference>
<evidence type="ECO:0000313" key="8">
    <source>
        <dbReference type="EMBL" id="SCL70772.1"/>
    </source>
</evidence>
<dbReference type="GO" id="GO:0016491">
    <property type="term" value="F:oxidoreductase activity"/>
    <property type="evidence" value="ECO:0007669"/>
    <property type="project" value="UniProtKB-KW"/>
</dbReference>
<evidence type="ECO:0000256" key="2">
    <source>
        <dbReference type="ARBA" id="ARBA00022723"/>
    </source>
</evidence>
<reference evidence="9" key="1">
    <citation type="submission" date="2016-06" db="EMBL/GenBank/DDBJ databases">
        <authorList>
            <person name="Varghese N."/>
            <person name="Submissions Spin"/>
        </authorList>
    </citation>
    <scope>NUCLEOTIDE SEQUENCE [LARGE SCALE GENOMIC DNA]</scope>
    <source>
        <strain evidence="9">DSM 43903</strain>
    </source>
</reference>
<dbReference type="Pfam" id="PF02668">
    <property type="entry name" value="TauD"/>
    <property type="match status" value="1"/>
</dbReference>
<feature type="binding site" evidence="6">
    <location>
        <position position="152"/>
    </location>
    <ligand>
        <name>Fe cation</name>
        <dbReference type="ChEBI" id="CHEBI:24875"/>
    </ligand>
</feature>
<dbReference type="GO" id="GO:0005506">
    <property type="term" value="F:iron ion binding"/>
    <property type="evidence" value="ECO:0007669"/>
    <property type="project" value="InterPro"/>
</dbReference>
<evidence type="ECO:0000313" key="9">
    <source>
        <dbReference type="Proteomes" id="UP000199001"/>
    </source>
</evidence>
<dbReference type="InterPro" id="IPR042098">
    <property type="entry name" value="TauD-like_sf"/>
</dbReference>
<evidence type="ECO:0000256" key="3">
    <source>
        <dbReference type="ARBA" id="ARBA00023002"/>
    </source>
</evidence>
<dbReference type="PIRSF" id="PIRSF019543">
    <property type="entry name" value="Clavaminate_syn"/>
    <property type="match status" value="1"/>
</dbReference>
<evidence type="ECO:0000256" key="6">
    <source>
        <dbReference type="PIRSR" id="PIRSR019543-2"/>
    </source>
</evidence>
<feature type="binding site" evidence="6">
    <location>
        <position position="150"/>
    </location>
    <ligand>
        <name>Fe cation</name>
        <dbReference type="ChEBI" id="CHEBI:24875"/>
    </ligand>
</feature>
<dbReference type="AlphaFoldDB" id="A0A1C6VX16"/>
<dbReference type="InterPro" id="IPR003819">
    <property type="entry name" value="TauD/TfdA-like"/>
</dbReference>
<dbReference type="EMBL" id="FMHZ01000002">
    <property type="protein sequence ID" value="SCL70772.1"/>
    <property type="molecule type" value="Genomic_DNA"/>
</dbReference>
<feature type="binding site" evidence="5">
    <location>
        <position position="298"/>
    </location>
    <ligand>
        <name>2-oxoglutarate</name>
        <dbReference type="ChEBI" id="CHEBI:16810"/>
    </ligand>
</feature>
<dbReference type="SUPFAM" id="SSF51197">
    <property type="entry name" value="Clavaminate synthase-like"/>
    <property type="match status" value="1"/>
</dbReference>
<dbReference type="OrthoDB" id="3872700at2"/>
<organism evidence="8 9">
    <name type="scientific">Micromonospora citrea</name>
    <dbReference type="NCBI Taxonomy" id="47855"/>
    <lineage>
        <taxon>Bacteria</taxon>
        <taxon>Bacillati</taxon>
        <taxon>Actinomycetota</taxon>
        <taxon>Actinomycetes</taxon>
        <taxon>Micromonosporales</taxon>
        <taxon>Micromonosporaceae</taxon>
        <taxon>Micromonospora</taxon>
    </lineage>
</organism>
<feature type="domain" description="TauD/TfdA-like" evidence="7">
    <location>
        <begin position="234"/>
        <end position="303"/>
    </location>
</feature>
<evidence type="ECO:0000259" key="7">
    <source>
        <dbReference type="Pfam" id="PF02668"/>
    </source>
</evidence>
<keyword evidence="4 6" id="KW-0408">Iron</keyword>
<gene>
    <name evidence="8" type="ORF">GA0070606_5508</name>
</gene>
<accession>A0A1C6VX16</accession>
<evidence type="ECO:0000256" key="1">
    <source>
        <dbReference type="ARBA" id="ARBA00008425"/>
    </source>
</evidence>
<feature type="binding site" evidence="5">
    <location>
        <position position="177"/>
    </location>
    <ligand>
        <name>2-oxoglutarate</name>
        <dbReference type="ChEBI" id="CHEBI:16810"/>
    </ligand>
</feature>